<comment type="caution">
    <text evidence="3">The sequence shown here is derived from an EMBL/GenBank/DDBJ whole genome shotgun (WGS) entry which is preliminary data.</text>
</comment>
<protein>
    <submittedName>
        <fullName evidence="3">Uncharacterized protein</fullName>
    </submittedName>
</protein>
<dbReference type="InterPro" id="IPR027417">
    <property type="entry name" value="P-loop_NTPase"/>
</dbReference>
<dbReference type="OrthoDB" id="9996895at2759"/>
<keyword evidence="4" id="KW-1185">Reference proteome</keyword>
<organism evidence="3 4">
    <name type="scientific">Reticulomyxa filosa</name>
    <dbReference type="NCBI Taxonomy" id="46433"/>
    <lineage>
        <taxon>Eukaryota</taxon>
        <taxon>Sar</taxon>
        <taxon>Rhizaria</taxon>
        <taxon>Retaria</taxon>
        <taxon>Foraminifera</taxon>
        <taxon>Monothalamids</taxon>
        <taxon>Reticulomyxidae</taxon>
        <taxon>Reticulomyxa</taxon>
    </lineage>
</organism>
<evidence type="ECO:0000256" key="2">
    <source>
        <dbReference type="SAM" id="Phobius"/>
    </source>
</evidence>
<dbReference type="GO" id="GO:0003677">
    <property type="term" value="F:DNA binding"/>
    <property type="evidence" value="ECO:0007669"/>
    <property type="project" value="TreeGrafter"/>
</dbReference>
<dbReference type="GO" id="GO:0005634">
    <property type="term" value="C:nucleus"/>
    <property type="evidence" value="ECO:0007669"/>
    <property type="project" value="TreeGrafter"/>
</dbReference>
<evidence type="ECO:0000313" key="4">
    <source>
        <dbReference type="Proteomes" id="UP000023152"/>
    </source>
</evidence>
<dbReference type="PANTHER" id="PTHR23389">
    <property type="entry name" value="CHROMOSOME TRANSMISSION FIDELITY FACTOR 18"/>
    <property type="match status" value="1"/>
</dbReference>
<accession>X6MX58</accession>
<dbReference type="Proteomes" id="UP000023152">
    <property type="component" value="Unassembled WGS sequence"/>
</dbReference>
<dbReference type="EMBL" id="ASPP01016193">
    <property type="protein sequence ID" value="ETO17675.1"/>
    <property type="molecule type" value="Genomic_DNA"/>
</dbReference>
<sequence>MNKKLPFGIEYDNDDDNNDDDDDDDDGNNDAPAACQWSDLESVKKYCASSHFQLIVQQIQNEFADFNFSYQDISVCFYYYYYYYYYYYCVLFICFRIFSLLGNWSGACPEQSTTSPYHMRLEWKTMRIRYGPTNIGHYTRVKFGMPYFFLFLVLCGGVMHMRGGGSGKQVIGNGEHVSKLKDWLKAWNDEKTKANYLEMTELHAWMGDSHSDDDYYCDESEFNEEGFTLSNAMLLYGPIGVCSSFFFFLHTGKTCSVYACAAELDIEVIEVNCCRIGCGKELLNAIGEATQSHQINPIKATNTPKKRKLEAPASTDRKRRKTNNGYTLFFFFY</sequence>
<reference evidence="3 4" key="1">
    <citation type="journal article" date="2013" name="Curr. Biol.">
        <title>The Genome of the Foraminiferan Reticulomyxa filosa.</title>
        <authorList>
            <person name="Glockner G."/>
            <person name="Hulsmann N."/>
            <person name="Schleicher M."/>
            <person name="Noegel A.A."/>
            <person name="Eichinger L."/>
            <person name="Gallinger C."/>
            <person name="Pawlowski J."/>
            <person name="Sierra R."/>
            <person name="Euteneuer U."/>
            <person name="Pillet L."/>
            <person name="Moustafa A."/>
            <person name="Platzer M."/>
            <person name="Groth M."/>
            <person name="Szafranski K."/>
            <person name="Schliwa M."/>
        </authorList>
    </citation>
    <scope>NUCLEOTIDE SEQUENCE [LARGE SCALE GENOMIC DNA]</scope>
</reference>
<feature type="compositionally biased region" description="Acidic residues" evidence="1">
    <location>
        <begin position="11"/>
        <end position="28"/>
    </location>
</feature>
<keyword evidence="2" id="KW-0472">Membrane</keyword>
<dbReference type="PANTHER" id="PTHR23389:SF21">
    <property type="entry name" value="ATPASE FAMILY AAA DOMAIN-CONTAINING PROTEIN 5"/>
    <property type="match status" value="1"/>
</dbReference>
<evidence type="ECO:0000256" key="1">
    <source>
        <dbReference type="SAM" id="MobiDB-lite"/>
    </source>
</evidence>
<keyword evidence="2" id="KW-1133">Transmembrane helix</keyword>
<name>X6MX58_RETFI</name>
<dbReference type="Gene3D" id="3.40.50.300">
    <property type="entry name" value="P-loop containing nucleotide triphosphate hydrolases"/>
    <property type="match status" value="1"/>
</dbReference>
<feature type="transmembrane region" description="Helical" evidence="2">
    <location>
        <begin position="143"/>
        <end position="161"/>
    </location>
</feature>
<feature type="transmembrane region" description="Helical" evidence="2">
    <location>
        <begin position="85"/>
        <end position="104"/>
    </location>
</feature>
<keyword evidence="2" id="KW-0812">Transmembrane</keyword>
<evidence type="ECO:0000313" key="3">
    <source>
        <dbReference type="EMBL" id="ETO17675.1"/>
    </source>
</evidence>
<proteinExistence type="predicted"/>
<feature type="region of interest" description="Disordered" evidence="1">
    <location>
        <begin position="1"/>
        <end position="28"/>
    </location>
</feature>
<gene>
    <name evidence="3" type="ORF">RFI_19644</name>
</gene>
<dbReference type="AlphaFoldDB" id="X6MX58"/>